<feature type="domain" description="TonB-dependent receptor-like beta-barrel" evidence="10">
    <location>
        <begin position="648"/>
        <end position="1048"/>
    </location>
</feature>
<dbReference type="Pfam" id="PF13715">
    <property type="entry name" value="CarbopepD_reg_2"/>
    <property type="match status" value="1"/>
</dbReference>
<dbReference type="InterPro" id="IPR023996">
    <property type="entry name" value="TonB-dep_OMP_SusC/RagA"/>
</dbReference>
<dbReference type="InterPro" id="IPR023997">
    <property type="entry name" value="TonB-dep_OMP_SusC/RagA_CS"/>
</dbReference>
<feature type="domain" description="TonB-dependent receptor plug" evidence="11">
    <location>
        <begin position="252"/>
        <end position="345"/>
    </location>
</feature>
<dbReference type="Gene3D" id="2.170.130.10">
    <property type="entry name" value="TonB-dependent receptor, plug domain"/>
    <property type="match status" value="1"/>
</dbReference>
<protein>
    <submittedName>
        <fullName evidence="12">TonB-linked SusC/RagA family outer membrane protein</fullName>
    </submittedName>
</protein>
<keyword evidence="13" id="KW-1185">Reference proteome</keyword>
<comment type="caution">
    <text evidence="12">The sequence shown here is derived from an EMBL/GenBank/DDBJ whole genome shotgun (WGS) entry which is preliminary data.</text>
</comment>
<evidence type="ECO:0000256" key="5">
    <source>
        <dbReference type="ARBA" id="ARBA00023077"/>
    </source>
</evidence>
<name>A0A327QWZ1_9BACT</name>
<dbReference type="GO" id="GO:0009279">
    <property type="term" value="C:cell outer membrane"/>
    <property type="evidence" value="ECO:0007669"/>
    <property type="project" value="UniProtKB-SubCell"/>
</dbReference>
<evidence type="ECO:0000313" key="13">
    <source>
        <dbReference type="Proteomes" id="UP000249547"/>
    </source>
</evidence>
<dbReference type="Gene3D" id="2.40.170.20">
    <property type="entry name" value="TonB-dependent receptor, beta-barrel domain"/>
    <property type="match status" value="1"/>
</dbReference>
<dbReference type="Proteomes" id="UP000249547">
    <property type="component" value="Unassembled WGS sequence"/>
</dbReference>
<dbReference type="InterPro" id="IPR036942">
    <property type="entry name" value="Beta-barrel_TonB_sf"/>
</dbReference>
<evidence type="ECO:0000256" key="2">
    <source>
        <dbReference type="ARBA" id="ARBA00022448"/>
    </source>
</evidence>
<evidence type="ECO:0000256" key="4">
    <source>
        <dbReference type="ARBA" id="ARBA00022692"/>
    </source>
</evidence>
<evidence type="ECO:0000256" key="9">
    <source>
        <dbReference type="RuleBase" id="RU003357"/>
    </source>
</evidence>
<keyword evidence="6 8" id="KW-0472">Membrane</keyword>
<sequence>MQTNAICKSRFRRGFSLPTKQFRQRTTLVLWMLLLCLQMNAQSITQTVTLKGANLSIEQVFASVKKQTGYHIAGNKDVLKMAKPITVDVKNMGLRSFLELIFRDQPLTWEISNKNIFIAKKPITTTNVTPVSTPGVLLPGRVLDEKGAAIPGVTVNVKGTTAIAITNEAGYFNIPSKSEEVTLVFSAIGFESQELRFNPGVALNTVALKVKVQQLSAVVIGNYNTGYQVLSKERATGAFGKPDMEVVKKRTATMDIITRLEGLVPGIQIQGGQTSTNRNGNGVSTQKSVIRGIGSVNLTSDPLYVVNGVIVTDFASINPDDIEDITVLKDAAAAAIWGARAANGVIVVTTKSGNKNQRLSVSYSGFINYAGKPYYGPVRMMNSAEYIQSAKEIFDPISQSYASRIWGTIAPHDQILYDEYLGKITHDQATRSLDSLASINNEGQIRDLWMRGAYTTNHTASISGGNNAYSFYGSLGYTGVTSAIPGETNNSYKLNFSQNANIGQRLRISLNTSLINTVSSRKNAITIGNDFLPYQLFRDAEGNNLSMNYLTGYTDSIRNDYASRSKINLDYVPLDEFNYGHGTSNLMHINITANASLKIWKGLSFAGSYGYQKSPGTVKSYSDNKTIDIRKSIVGLTVAPTTADIPKYYYPTTGGAYTTANNEQRSWTVRNQLIYEAKPRQGKDNLAVQFGLEANEQYNYSSSTTVLGYNEKMGTYAVLDYAALQNGIPGTVTGYGYLFSSPLSIQSTTARFKSSFALASYTFDQKYSVDASWRRDQSNQFGNDVSTQNKPIWSVGAKWQLGREEFMKSIKWLNDLGLRATYGITGNSPYLGAATTVDKLQIISASTSGATQGSMIAGDAYTLNSPANGKLTWENTTNLNIGADFLLLKGRIGGSANWYSRTTTDMIGTIPVNPFTGLSSATGNIGKMTNRGIELSLRTVNIQTEKVQWSTAFIFSYNNNKLVSFTAMNPILNTASYRLGGNILAGYTMKPLFAYQYAGLDNMGDPQIYVNDKSTITKQRSVAKINDVIYMGTTQPKYTGSISSNVAYKGLSLMTNFVFSGGNVMRMPTNTFYTGVLASRPNFQNANYPVYFLDRWKKPGDEQITNIPAFVTNESLSYTRRDVDYFIRGDVNVVKADYLKLRDVTLSYTLPATAVQFLKLQSLSIYCQASNFLIWTANGKIDPDLRIGQGKHGYALGVNVNF</sequence>
<keyword evidence="7 8" id="KW-0998">Cell outer membrane</keyword>
<dbReference type="InterPro" id="IPR000531">
    <property type="entry name" value="Beta-barrel_TonB"/>
</dbReference>
<reference evidence="12 13" key="1">
    <citation type="submission" date="2018-06" db="EMBL/GenBank/DDBJ databases">
        <title>Genomic Encyclopedia of Archaeal and Bacterial Type Strains, Phase II (KMG-II): from individual species to whole genera.</title>
        <authorList>
            <person name="Goeker M."/>
        </authorList>
    </citation>
    <scope>NUCLEOTIDE SEQUENCE [LARGE SCALE GENOMIC DNA]</scope>
    <source>
        <strain evidence="12 13">DSM 23857</strain>
    </source>
</reference>
<dbReference type="RefSeq" id="WP_111596974.1">
    <property type="nucleotide sequence ID" value="NZ_QLLL01000002.1"/>
</dbReference>
<keyword evidence="2 8" id="KW-0813">Transport</keyword>
<evidence type="ECO:0000313" key="12">
    <source>
        <dbReference type="EMBL" id="RAJ08880.1"/>
    </source>
</evidence>
<dbReference type="EMBL" id="QLLL01000002">
    <property type="protein sequence ID" value="RAJ08880.1"/>
    <property type="molecule type" value="Genomic_DNA"/>
</dbReference>
<dbReference type="InterPro" id="IPR008969">
    <property type="entry name" value="CarboxyPept-like_regulatory"/>
</dbReference>
<evidence type="ECO:0000256" key="8">
    <source>
        <dbReference type="PROSITE-ProRule" id="PRU01360"/>
    </source>
</evidence>
<evidence type="ECO:0000259" key="11">
    <source>
        <dbReference type="Pfam" id="PF07715"/>
    </source>
</evidence>
<proteinExistence type="inferred from homology"/>
<dbReference type="NCBIfam" id="TIGR04057">
    <property type="entry name" value="SusC_RagA_signa"/>
    <property type="match status" value="1"/>
</dbReference>
<accession>A0A327QWZ1</accession>
<dbReference type="SUPFAM" id="SSF49464">
    <property type="entry name" value="Carboxypeptidase regulatory domain-like"/>
    <property type="match status" value="1"/>
</dbReference>
<evidence type="ECO:0000256" key="3">
    <source>
        <dbReference type="ARBA" id="ARBA00022452"/>
    </source>
</evidence>
<comment type="subcellular location">
    <subcellularLocation>
        <location evidence="1 8">Cell outer membrane</location>
        <topology evidence="1 8">Multi-pass membrane protein</topology>
    </subcellularLocation>
</comment>
<gene>
    <name evidence="12" type="ORF">LX64_01534</name>
</gene>
<dbReference type="AlphaFoldDB" id="A0A327QWZ1"/>
<keyword evidence="5 9" id="KW-0798">TonB box</keyword>
<dbReference type="OrthoDB" id="9768177at2"/>
<keyword evidence="3 8" id="KW-1134">Transmembrane beta strand</keyword>
<dbReference type="Pfam" id="PF07715">
    <property type="entry name" value="Plug"/>
    <property type="match status" value="1"/>
</dbReference>
<comment type="similarity">
    <text evidence="8 9">Belongs to the TonB-dependent receptor family.</text>
</comment>
<dbReference type="PROSITE" id="PS52016">
    <property type="entry name" value="TONB_DEPENDENT_REC_3"/>
    <property type="match status" value="1"/>
</dbReference>
<dbReference type="InterPro" id="IPR012910">
    <property type="entry name" value="Plug_dom"/>
</dbReference>
<evidence type="ECO:0000256" key="7">
    <source>
        <dbReference type="ARBA" id="ARBA00023237"/>
    </source>
</evidence>
<evidence type="ECO:0000256" key="6">
    <source>
        <dbReference type="ARBA" id="ARBA00023136"/>
    </source>
</evidence>
<dbReference type="NCBIfam" id="TIGR04056">
    <property type="entry name" value="OMP_RagA_SusC"/>
    <property type="match status" value="1"/>
</dbReference>
<dbReference type="InterPro" id="IPR037066">
    <property type="entry name" value="Plug_dom_sf"/>
</dbReference>
<evidence type="ECO:0000256" key="1">
    <source>
        <dbReference type="ARBA" id="ARBA00004571"/>
    </source>
</evidence>
<keyword evidence="4 8" id="KW-0812">Transmembrane</keyword>
<dbReference type="SUPFAM" id="SSF56935">
    <property type="entry name" value="Porins"/>
    <property type="match status" value="1"/>
</dbReference>
<dbReference type="InterPro" id="IPR039426">
    <property type="entry name" value="TonB-dep_rcpt-like"/>
</dbReference>
<organism evidence="12 13">
    <name type="scientific">Chitinophaga skermanii</name>
    <dbReference type="NCBI Taxonomy" id="331697"/>
    <lineage>
        <taxon>Bacteria</taxon>
        <taxon>Pseudomonadati</taxon>
        <taxon>Bacteroidota</taxon>
        <taxon>Chitinophagia</taxon>
        <taxon>Chitinophagales</taxon>
        <taxon>Chitinophagaceae</taxon>
        <taxon>Chitinophaga</taxon>
    </lineage>
</organism>
<dbReference type="Pfam" id="PF00593">
    <property type="entry name" value="TonB_dep_Rec_b-barrel"/>
    <property type="match status" value="1"/>
</dbReference>
<evidence type="ECO:0000259" key="10">
    <source>
        <dbReference type="Pfam" id="PF00593"/>
    </source>
</evidence>
<dbReference type="Gene3D" id="2.60.40.1120">
    <property type="entry name" value="Carboxypeptidase-like, regulatory domain"/>
    <property type="match status" value="1"/>
</dbReference>